<feature type="compositionally biased region" description="Low complexity" evidence="5">
    <location>
        <begin position="574"/>
        <end position="596"/>
    </location>
</feature>
<dbReference type="EMBL" id="JBBPHU010000003">
    <property type="protein sequence ID" value="KAK7519972.1"/>
    <property type="molecule type" value="Genomic_DNA"/>
</dbReference>
<feature type="compositionally biased region" description="Low complexity" evidence="5">
    <location>
        <begin position="747"/>
        <end position="757"/>
    </location>
</feature>
<keyword evidence="4" id="KW-0175">Coiled coil</keyword>
<evidence type="ECO:0000256" key="5">
    <source>
        <dbReference type="SAM" id="MobiDB-lite"/>
    </source>
</evidence>
<feature type="compositionally biased region" description="Low complexity" evidence="5">
    <location>
        <begin position="508"/>
        <end position="523"/>
    </location>
</feature>
<dbReference type="InterPro" id="IPR026054">
    <property type="entry name" value="Nucleoporin"/>
</dbReference>
<proteinExistence type="predicted"/>
<name>A0ABR1KRA1_9PEZI</name>
<organism evidence="7 8">
    <name type="scientific">Phyllosticta citriasiana</name>
    <dbReference type="NCBI Taxonomy" id="595635"/>
    <lineage>
        <taxon>Eukaryota</taxon>
        <taxon>Fungi</taxon>
        <taxon>Dikarya</taxon>
        <taxon>Ascomycota</taxon>
        <taxon>Pezizomycotina</taxon>
        <taxon>Dothideomycetes</taxon>
        <taxon>Dothideomycetes incertae sedis</taxon>
        <taxon>Botryosphaeriales</taxon>
        <taxon>Phyllostictaceae</taxon>
        <taxon>Phyllosticta</taxon>
    </lineage>
</organism>
<feature type="domain" description="Nucleoporin Nup159/Nup146 N-terminal" evidence="6">
    <location>
        <begin position="59"/>
        <end position="441"/>
    </location>
</feature>
<feature type="region of interest" description="Disordered" evidence="5">
    <location>
        <begin position="1348"/>
        <end position="1383"/>
    </location>
</feature>
<keyword evidence="3" id="KW-0539">Nucleus</keyword>
<dbReference type="Proteomes" id="UP001363622">
    <property type="component" value="Unassembled WGS sequence"/>
</dbReference>
<dbReference type="InterPro" id="IPR015943">
    <property type="entry name" value="WD40/YVTN_repeat-like_dom_sf"/>
</dbReference>
<dbReference type="Pfam" id="PF16755">
    <property type="entry name" value="Beta-prop_NUP159_NUP214"/>
    <property type="match status" value="1"/>
</dbReference>
<feature type="region of interest" description="Disordered" evidence="5">
    <location>
        <begin position="467"/>
        <end position="1051"/>
    </location>
</feature>
<protein>
    <recommendedName>
        <fullName evidence="6">Nucleoporin Nup159/Nup146 N-terminal domain-containing protein</fullName>
    </recommendedName>
</protein>
<feature type="compositionally biased region" description="Pro residues" evidence="5">
    <location>
        <begin position="884"/>
        <end position="893"/>
    </location>
</feature>
<feature type="compositionally biased region" description="Polar residues" evidence="5">
    <location>
        <begin position="618"/>
        <end position="635"/>
    </location>
</feature>
<feature type="compositionally biased region" description="Polar residues" evidence="5">
    <location>
        <begin position="662"/>
        <end position="682"/>
    </location>
</feature>
<comment type="caution">
    <text evidence="7">The sequence shown here is derived from an EMBL/GenBank/DDBJ whole genome shotgun (WGS) entry which is preliminary data.</text>
</comment>
<feature type="compositionally biased region" description="Basic and acidic residues" evidence="5">
    <location>
        <begin position="724"/>
        <end position="742"/>
    </location>
</feature>
<evidence type="ECO:0000256" key="3">
    <source>
        <dbReference type="ARBA" id="ARBA00023242"/>
    </source>
</evidence>
<feature type="compositionally biased region" description="Low complexity" evidence="5">
    <location>
        <begin position="469"/>
        <end position="495"/>
    </location>
</feature>
<sequence length="1453" mass="153955">MAFSLGGAAGAGPQARQGNELEEIETEGVQFKSIAAHDKSAGTNKIKLLPQPWPSDRLPPSYANLLAVASRKGILAAAGPGSLVVTSTEKLRQKLGDKNAEKQGEWVAFKPDLTIPMPRLSQVAFTADEQYLVVSAEEGGGLAVHDVGALMQGNKDSKFQIGTQNVATRCLCPNPMPELAENVAVVLTGGQLMIANLKEQRFMDGQHAAVLKDGATCVAWSNKGKQLTAGLQDGTAVQMKPDGSPQAIVPRPPGLEGEQYISSISWLSNDEFLIGHTAPNPEPDMVPDTTFHYIQREKGTQNYVFHKLLEEPCMGFNTQRSPPQYFFSRLRGWKPNLDDLLMAASTAGDKVGIITKSSKALSRDHPVVNAYTRATIGIDSCQADFPMSAINPEMSDPPSTIGMSLDLSGTEKVYRPVAKSDLEWSPVPLPALFVLNYEGILGAWWVVYADSVESETPFDGLTAANGALQSSQTQAQPQQTAASSPWSNSASSAPAFGQSGFGSSAPKASPFGQAAGSAFGSAPKPAFGQPSQPAFGQTSFGTPSKPAFGQPSFGSPSTSKPAFGQTSFGQPSMPGSTFGQSPSQPQQPQQPFGSGSAAKESPFSKFGQQAGASPFASAGQTGQSPFGGLNKTSQPAFAGTGNGGSTFGQPSAPGSAFGKPAETSSFGKSPFGTTAPQTSAFGQKTEEPKIQESEMGDVDDQPAAAADTAPKEEPKPFGLGMKGFKLESSFKPDGTAKDDLPKPTEPSGSFGLGSSFGQALGEAASKPAQPDTSSKFGFGFGKAPEKTEQKPLFGNLGKSSTAFGAPSSGLSFPPKTAESPKSPPAESKSEDAPLPPDFTKPQEKAKPEVDDAPLPPDFTRTPVEKEAPEDAPLPPDPQEQATPVSPPDAPLPPDFTAKQKELKDNEEDLPPIAGSPPVEVEIPESPEGDKEDLNDGPSFTKPKSPWGFGSVPYKTDAPKSPKPRSPFKPADAPTPDFKASTTPAGLPKTFNPVFSPPKKEPFRSPSPVRAASTSMLSPGPRRHQPITLPPPTPLTRQTSHPPTEPEPDFGEWAEDDRQFEDTQARLSSSPQAKTKLGELYVHQDYVGKPGSNSVAGSMEQLYRDIQDMVDTVGLNALELASFIKGHNTITHEGRTREDLDIDVDGEENDWVLAEIEDLAKVEDSLERNLETGRVADVRAKISELVRLSKEVAQLRRRLIDVRKNLESRRDPEKQRQIRATPLSEEQSAQQIALRNTFAETQKLLSQAEEGIIVLRAKLASAAAAAKGANGGASSSTATPTAEAVENTIRRMTAMVEAKSGDLDVIEAKMRKAKILGAFDDEDDYEPAPAEDPEDITAGITAMTLRSNLGRHSRESSPAVWATPPSGMRRSMRGSTPGTGRSQRLLDWASGSPLPAKLSIEGGDGTGIGSGLVTKAEVKTFVRKSEKKKFVASRVKEAVAARGVKVTRFSGAQA</sequence>
<accession>A0ABR1KRA1</accession>
<dbReference type="PANTHER" id="PTHR23193">
    <property type="entry name" value="NUCLEAR PORE COMPLEX PROTEIN NUP"/>
    <property type="match status" value="1"/>
</dbReference>
<dbReference type="InterPro" id="IPR039462">
    <property type="entry name" value="Nup159/Nup146_N"/>
</dbReference>
<evidence type="ECO:0000256" key="4">
    <source>
        <dbReference type="SAM" id="Coils"/>
    </source>
</evidence>
<feature type="compositionally biased region" description="Polar residues" evidence="5">
    <location>
        <begin position="552"/>
        <end position="570"/>
    </location>
</feature>
<reference evidence="7 8" key="1">
    <citation type="submission" date="2024-04" db="EMBL/GenBank/DDBJ databases">
        <title>Phyllosticta paracitricarpa is synonymous to the EU quarantine fungus P. citricarpa based on phylogenomic analyses.</title>
        <authorList>
            <consortium name="Lawrence Berkeley National Laboratory"/>
            <person name="Van Ingen-Buijs V.A."/>
            <person name="Van Westerhoven A.C."/>
            <person name="Haridas S."/>
            <person name="Skiadas P."/>
            <person name="Martin F."/>
            <person name="Groenewald J.Z."/>
            <person name="Crous P.W."/>
            <person name="Seidl M.F."/>
        </authorList>
    </citation>
    <scope>NUCLEOTIDE SEQUENCE [LARGE SCALE GENOMIC DNA]</scope>
    <source>
        <strain evidence="7 8">CBS 123371</strain>
    </source>
</reference>
<comment type="subcellular location">
    <subcellularLocation>
        <location evidence="1">Nucleus</location>
    </subcellularLocation>
</comment>
<feature type="compositionally biased region" description="Polar residues" evidence="5">
    <location>
        <begin position="1372"/>
        <end position="1381"/>
    </location>
</feature>
<feature type="coiled-coil region" evidence="4">
    <location>
        <begin position="1177"/>
        <end position="1204"/>
    </location>
</feature>
<gene>
    <name evidence="7" type="ORF">IWZ03DRAFT_404724</name>
</gene>
<evidence type="ECO:0000259" key="6">
    <source>
        <dbReference type="Pfam" id="PF16755"/>
    </source>
</evidence>
<evidence type="ECO:0000256" key="2">
    <source>
        <dbReference type="ARBA" id="ARBA00022448"/>
    </source>
</evidence>
<dbReference type="SUPFAM" id="SSF117289">
    <property type="entry name" value="Nucleoporin domain"/>
    <property type="match status" value="1"/>
</dbReference>
<dbReference type="PANTHER" id="PTHR23193:SF23">
    <property type="entry name" value="NUCLEAR PORE COMPLEX PROTEIN NUP153"/>
    <property type="match status" value="1"/>
</dbReference>
<keyword evidence="8" id="KW-1185">Reference proteome</keyword>
<feature type="compositionally biased region" description="Polar residues" evidence="5">
    <location>
        <begin position="529"/>
        <end position="542"/>
    </location>
</feature>
<evidence type="ECO:0000313" key="7">
    <source>
        <dbReference type="EMBL" id="KAK7519972.1"/>
    </source>
</evidence>
<dbReference type="Gene3D" id="2.130.10.10">
    <property type="entry name" value="YVTN repeat-like/Quinoprotein amine dehydrogenase"/>
    <property type="match status" value="1"/>
</dbReference>
<feature type="compositionally biased region" description="Low complexity" evidence="5">
    <location>
        <begin position="817"/>
        <end position="826"/>
    </location>
</feature>
<keyword evidence="2" id="KW-0813">Transport</keyword>
<feature type="compositionally biased region" description="Basic and acidic residues" evidence="5">
    <location>
        <begin position="840"/>
        <end position="849"/>
    </location>
</feature>
<evidence type="ECO:0000256" key="1">
    <source>
        <dbReference type="ARBA" id="ARBA00004123"/>
    </source>
</evidence>
<evidence type="ECO:0000313" key="8">
    <source>
        <dbReference type="Proteomes" id="UP001363622"/>
    </source>
</evidence>